<dbReference type="EMBL" id="AWGB01000038">
    <property type="protein sequence ID" value="ESQ88402.1"/>
    <property type="molecule type" value="Genomic_DNA"/>
</dbReference>
<accession>V4P342</accession>
<comment type="caution">
    <text evidence="1">The sequence shown here is derived from an EMBL/GenBank/DDBJ whole genome shotgun (WGS) entry which is preliminary data.</text>
</comment>
<dbReference type="Proteomes" id="UP000017837">
    <property type="component" value="Unassembled WGS sequence"/>
</dbReference>
<name>V4P342_9CAUL</name>
<dbReference type="PATRIC" id="fig|1121022.4.peg.3304"/>
<dbReference type="AlphaFoldDB" id="V4P342"/>
<sequence>MTDAVARIVDGLRDAGFSITPLKASPLWQVDGRGAMSTGQLIDLASKVRMSGGKPH</sequence>
<dbReference type="RefSeq" id="WP_018082000.1">
    <property type="nucleotide sequence ID" value="NZ_AQWM01000009.1"/>
</dbReference>
<evidence type="ECO:0000313" key="2">
    <source>
        <dbReference type="Proteomes" id="UP000017837"/>
    </source>
</evidence>
<evidence type="ECO:0000313" key="1">
    <source>
        <dbReference type="EMBL" id="ESQ88402.1"/>
    </source>
</evidence>
<gene>
    <name evidence="1" type="ORF">ABENE_16250</name>
</gene>
<reference evidence="1 2" key="1">
    <citation type="journal article" date="2014" name="Nature">
        <title>Sequential evolution of bacterial morphology by co-option of a developmental regulator.</title>
        <authorList>
            <person name="Jiang C."/>
            <person name="Brown P.J."/>
            <person name="Ducret A."/>
            <person name="Brun Y.V."/>
        </authorList>
    </citation>
    <scope>NUCLEOTIDE SEQUENCE [LARGE SCALE GENOMIC DNA]</scope>
    <source>
        <strain evidence="1 2">DSM 16100</strain>
    </source>
</reference>
<organism evidence="1 2">
    <name type="scientific">Asticcacaulis benevestitus DSM 16100 = ATCC BAA-896</name>
    <dbReference type="NCBI Taxonomy" id="1121022"/>
    <lineage>
        <taxon>Bacteria</taxon>
        <taxon>Pseudomonadati</taxon>
        <taxon>Pseudomonadota</taxon>
        <taxon>Alphaproteobacteria</taxon>
        <taxon>Caulobacterales</taxon>
        <taxon>Caulobacteraceae</taxon>
        <taxon>Asticcacaulis</taxon>
    </lineage>
</organism>
<protein>
    <submittedName>
        <fullName evidence="1">Uncharacterized protein</fullName>
    </submittedName>
</protein>
<proteinExistence type="predicted"/>
<keyword evidence="2" id="KW-1185">Reference proteome</keyword>